<comment type="caution">
    <text evidence="2">The sequence shown here is derived from an EMBL/GenBank/DDBJ whole genome shotgun (WGS) entry which is preliminary data.</text>
</comment>
<accession>A0AAJ0FAQ3</accession>
<organism evidence="2 3">
    <name type="scientific">Echria macrotheca</name>
    <dbReference type="NCBI Taxonomy" id="438768"/>
    <lineage>
        <taxon>Eukaryota</taxon>
        <taxon>Fungi</taxon>
        <taxon>Dikarya</taxon>
        <taxon>Ascomycota</taxon>
        <taxon>Pezizomycotina</taxon>
        <taxon>Sordariomycetes</taxon>
        <taxon>Sordariomycetidae</taxon>
        <taxon>Sordariales</taxon>
        <taxon>Schizotheciaceae</taxon>
        <taxon>Echria</taxon>
    </lineage>
</organism>
<protein>
    <submittedName>
        <fullName evidence="2">Uncharacterized protein</fullName>
    </submittedName>
</protein>
<evidence type="ECO:0000313" key="3">
    <source>
        <dbReference type="Proteomes" id="UP001239445"/>
    </source>
</evidence>
<dbReference type="AlphaFoldDB" id="A0AAJ0FAQ3"/>
<dbReference type="Proteomes" id="UP001239445">
    <property type="component" value="Unassembled WGS sequence"/>
</dbReference>
<dbReference type="EMBL" id="MU839827">
    <property type="protein sequence ID" value="KAK1760347.1"/>
    <property type="molecule type" value="Genomic_DNA"/>
</dbReference>
<evidence type="ECO:0000256" key="1">
    <source>
        <dbReference type="SAM" id="MobiDB-lite"/>
    </source>
</evidence>
<reference evidence="2" key="1">
    <citation type="submission" date="2023-06" db="EMBL/GenBank/DDBJ databases">
        <title>Genome-scale phylogeny and comparative genomics of the fungal order Sordariales.</title>
        <authorList>
            <consortium name="Lawrence Berkeley National Laboratory"/>
            <person name="Hensen N."/>
            <person name="Bonometti L."/>
            <person name="Westerberg I."/>
            <person name="Brannstrom I.O."/>
            <person name="Guillou S."/>
            <person name="Cros-Aarteil S."/>
            <person name="Calhoun S."/>
            <person name="Haridas S."/>
            <person name="Kuo A."/>
            <person name="Mondo S."/>
            <person name="Pangilinan J."/>
            <person name="Riley R."/>
            <person name="Labutti K."/>
            <person name="Andreopoulos B."/>
            <person name="Lipzen A."/>
            <person name="Chen C."/>
            <person name="Yanf M."/>
            <person name="Daum C."/>
            <person name="Ng V."/>
            <person name="Clum A."/>
            <person name="Steindorff A."/>
            <person name="Ohm R."/>
            <person name="Martin F."/>
            <person name="Silar P."/>
            <person name="Natvig D."/>
            <person name="Lalanne C."/>
            <person name="Gautier V."/>
            <person name="Ament-Velasquez S.L."/>
            <person name="Kruys A."/>
            <person name="Hutchinson M.I."/>
            <person name="Powell A.J."/>
            <person name="Barry K."/>
            <person name="Miller A.N."/>
            <person name="Grigoriev I.V."/>
            <person name="Debuchy R."/>
            <person name="Gladieux P."/>
            <person name="Thoren M.H."/>
            <person name="Johannesson H."/>
        </authorList>
    </citation>
    <scope>NUCLEOTIDE SEQUENCE</scope>
    <source>
        <strain evidence="2">PSN4</strain>
    </source>
</reference>
<sequence length="260" mass="28036">MPTKSHHRSRSSVDQVLGLLADLPEHQIALLLDDFNHTTASNVPVSKAIAMFDPSTPKPRRFYGNSASPMKTLEAELVRRHSKRISSAPNPVVRPRTASPPPPATPVQPTAPVEPTEPAEHDILMPERQCRPSLTLSPPDRAERPQTADGPAPESRARSYKRISRPLILSPTATAELHELLLAYLHETPASASSTATSSPITPDAASAFSPFTTIQSDLDIPGLDLLEPPPTRAPHFIFGRGGKTDAVGMSGIFEILSSH</sequence>
<feature type="region of interest" description="Disordered" evidence="1">
    <location>
        <begin position="82"/>
        <end position="159"/>
    </location>
</feature>
<feature type="compositionally biased region" description="Basic and acidic residues" evidence="1">
    <location>
        <begin position="118"/>
        <end position="130"/>
    </location>
</feature>
<gene>
    <name evidence="2" type="ORF">QBC47DRAFT_3856</name>
</gene>
<feature type="compositionally biased region" description="Low complexity" evidence="1">
    <location>
        <begin position="107"/>
        <end position="116"/>
    </location>
</feature>
<name>A0AAJ0FAQ3_9PEZI</name>
<proteinExistence type="predicted"/>
<evidence type="ECO:0000313" key="2">
    <source>
        <dbReference type="EMBL" id="KAK1760347.1"/>
    </source>
</evidence>
<keyword evidence="3" id="KW-1185">Reference proteome</keyword>